<comment type="caution">
    <text evidence="1">The sequence shown here is derived from an EMBL/GenBank/DDBJ whole genome shotgun (WGS) entry which is preliminary data.</text>
</comment>
<evidence type="ECO:0000313" key="1">
    <source>
        <dbReference type="EMBL" id="GME78026.1"/>
    </source>
</evidence>
<keyword evidence="2" id="KW-1185">Reference proteome</keyword>
<sequence length="80" mass="8486">MTTKWDTSCGSTTSSWDTSCGCSKKHTFSTAWSYSTSYSTAYTFKEKRQVSTDSEAAANIPTVKAAVGVMAIAGSLLALL</sequence>
<evidence type="ECO:0000313" key="2">
    <source>
        <dbReference type="Proteomes" id="UP001165063"/>
    </source>
</evidence>
<gene>
    <name evidence="1" type="ORF">Amon01_000974500</name>
</gene>
<proteinExistence type="predicted"/>
<accession>A0A9W6T4K2</accession>
<dbReference type="EMBL" id="BSXU01012799">
    <property type="protein sequence ID" value="GME78026.1"/>
    <property type="molecule type" value="Genomic_DNA"/>
</dbReference>
<dbReference type="AlphaFoldDB" id="A0A9W6T4K2"/>
<reference evidence="1" key="1">
    <citation type="submission" date="2023-04" db="EMBL/GenBank/DDBJ databases">
        <title>Ambrosiozyma monospora NBRC 1965.</title>
        <authorList>
            <person name="Ichikawa N."/>
            <person name="Sato H."/>
            <person name="Tonouchi N."/>
        </authorList>
    </citation>
    <scope>NUCLEOTIDE SEQUENCE</scope>
    <source>
        <strain evidence="1">NBRC 1965</strain>
    </source>
</reference>
<organism evidence="1 2">
    <name type="scientific">Ambrosiozyma monospora</name>
    <name type="common">Yeast</name>
    <name type="synonym">Endomycopsis monosporus</name>
    <dbReference type="NCBI Taxonomy" id="43982"/>
    <lineage>
        <taxon>Eukaryota</taxon>
        <taxon>Fungi</taxon>
        <taxon>Dikarya</taxon>
        <taxon>Ascomycota</taxon>
        <taxon>Saccharomycotina</taxon>
        <taxon>Pichiomycetes</taxon>
        <taxon>Pichiales</taxon>
        <taxon>Pichiaceae</taxon>
        <taxon>Ambrosiozyma</taxon>
    </lineage>
</organism>
<protein>
    <submittedName>
        <fullName evidence="1">Unnamed protein product</fullName>
    </submittedName>
</protein>
<dbReference type="Proteomes" id="UP001165063">
    <property type="component" value="Unassembled WGS sequence"/>
</dbReference>
<name>A0A9W6T4K2_AMBMO</name>